<evidence type="ECO:0000259" key="17">
    <source>
        <dbReference type="PROSITE" id="PS51975"/>
    </source>
</evidence>
<evidence type="ECO:0000256" key="2">
    <source>
        <dbReference type="ARBA" id="ARBA00001946"/>
    </source>
</evidence>
<dbReference type="InterPro" id="IPR022898">
    <property type="entry name" value="RNase_HII"/>
</dbReference>
<dbReference type="OrthoDB" id="9803420at2"/>
<keyword evidence="19" id="KW-1185">Reference proteome</keyword>
<dbReference type="RefSeq" id="WP_106160468.1">
    <property type="nucleotide sequence ID" value="NZ_PVTT01000002.1"/>
</dbReference>
<evidence type="ECO:0000256" key="6">
    <source>
        <dbReference type="ARBA" id="ARBA00012180"/>
    </source>
</evidence>
<accession>A0A2T0X1N7</accession>
<dbReference type="InterPro" id="IPR012337">
    <property type="entry name" value="RNaseH-like_sf"/>
</dbReference>
<evidence type="ECO:0000256" key="13">
    <source>
        <dbReference type="ARBA" id="ARBA00023211"/>
    </source>
</evidence>
<evidence type="ECO:0000256" key="14">
    <source>
        <dbReference type="HAMAP-Rule" id="MF_00052"/>
    </source>
</evidence>
<dbReference type="InterPro" id="IPR024567">
    <property type="entry name" value="RNase_HII/HIII_dom"/>
</dbReference>
<comment type="caution">
    <text evidence="18">The sequence shown here is derived from an EMBL/GenBank/DDBJ whole genome shotgun (WGS) entry which is preliminary data.</text>
</comment>
<evidence type="ECO:0000313" key="19">
    <source>
        <dbReference type="Proteomes" id="UP000238801"/>
    </source>
</evidence>
<dbReference type="InterPro" id="IPR001352">
    <property type="entry name" value="RNase_HII/HIII"/>
</dbReference>
<dbReference type="GO" id="GO:0030145">
    <property type="term" value="F:manganese ion binding"/>
    <property type="evidence" value="ECO:0007669"/>
    <property type="project" value="UniProtKB-UniRule"/>
</dbReference>
<dbReference type="GO" id="GO:0032299">
    <property type="term" value="C:ribonuclease H2 complex"/>
    <property type="evidence" value="ECO:0007669"/>
    <property type="project" value="TreeGrafter"/>
</dbReference>
<dbReference type="PANTHER" id="PTHR10954">
    <property type="entry name" value="RIBONUCLEASE H2 SUBUNIT A"/>
    <property type="match status" value="1"/>
</dbReference>
<evidence type="ECO:0000256" key="5">
    <source>
        <dbReference type="ARBA" id="ARBA00007383"/>
    </source>
</evidence>
<name>A0A2T0X1N7_9RHOB</name>
<feature type="binding site" evidence="14 15">
    <location>
        <position position="26"/>
    </location>
    <ligand>
        <name>a divalent metal cation</name>
        <dbReference type="ChEBI" id="CHEBI:60240"/>
    </ligand>
</feature>
<comment type="cofactor">
    <cofactor evidence="2">
        <name>Mg(2+)</name>
        <dbReference type="ChEBI" id="CHEBI:18420"/>
    </cofactor>
</comment>
<dbReference type="EC" id="3.1.26.4" evidence="6 14"/>
<dbReference type="GO" id="GO:0005737">
    <property type="term" value="C:cytoplasm"/>
    <property type="evidence" value="ECO:0007669"/>
    <property type="project" value="UniProtKB-SubCell"/>
</dbReference>
<dbReference type="HAMAP" id="MF_00052_B">
    <property type="entry name" value="RNase_HII_B"/>
    <property type="match status" value="1"/>
</dbReference>
<comment type="subcellular location">
    <subcellularLocation>
        <location evidence="4 14">Cytoplasm</location>
    </subcellularLocation>
</comment>
<keyword evidence="9 14" id="KW-0540">Nuclease</keyword>
<comment type="function">
    <text evidence="3 14 16">Endonuclease that specifically degrades the RNA of RNA-DNA hybrids.</text>
</comment>
<organism evidence="18 19">
    <name type="scientific">Hasllibacter halocynthiae</name>
    <dbReference type="NCBI Taxonomy" id="595589"/>
    <lineage>
        <taxon>Bacteria</taxon>
        <taxon>Pseudomonadati</taxon>
        <taxon>Pseudomonadota</taxon>
        <taxon>Alphaproteobacteria</taxon>
        <taxon>Rhodobacterales</taxon>
        <taxon>Roseobacteraceae</taxon>
        <taxon>Hasllibacter</taxon>
    </lineage>
</organism>
<comment type="cofactor">
    <cofactor evidence="14 15">
        <name>Mn(2+)</name>
        <dbReference type="ChEBI" id="CHEBI:29035"/>
    </cofactor>
    <cofactor evidence="14 15">
        <name>Mg(2+)</name>
        <dbReference type="ChEBI" id="CHEBI:18420"/>
    </cofactor>
    <text evidence="14 15">Manganese or magnesium. Binds 1 divalent metal ion per monomer in the absence of substrate. May bind a second metal ion after substrate binding.</text>
</comment>
<evidence type="ECO:0000256" key="12">
    <source>
        <dbReference type="ARBA" id="ARBA00022801"/>
    </source>
</evidence>
<dbReference type="AlphaFoldDB" id="A0A2T0X1N7"/>
<comment type="catalytic activity">
    <reaction evidence="1 14 15 16">
        <text>Endonucleolytic cleavage to 5'-phosphomonoester.</text>
        <dbReference type="EC" id="3.1.26.4"/>
    </reaction>
</comment>
<evidence type="ECO:0000256" key="10">
    <source>
        <dbReference type="ARBA" id="ARBA00022723"/>
    </source>
</evidence>
<dbReference type="Proteomes" id="UP000238801">
    <property type="component" value="Unassembled WGS sequence"/>
</dbReference>
<protein>
    <recommendedName>
        <fullName evidence="7 14">Ribonuclease HII</fullName>
        <shortName evidence="14">RNase HII</shortName>
        <ecNumber evidence="6 14">3.1.26.4</ecNumber>
    </recommendedName>
</protein>
<dbReference type="CDD" id="cd07182">
    <property type="entry name" value="RNase_HII_bacteria_HII_like"/>
    <property type="match status" value="1"/>
</dbReference>
<dbReference type="InterPro" id="IPR036397">
    <property type="entry name" value="RNaseH_sf"/>
</dbReference>
<gene>
    <name evidence="14" type="primary">rnhB</name>
    <name evidence="18" type="ORF">BCF33_1659</name>
</gene>
<dbReference type="GO" id="GO:0006298">
    <property type="term" value="P:mismatch repair"/>
    <property type="evidence" value="ECO:0007669"/>
    <property type="project" value="TreeGrafter"/>
</dbReference>
<keyword evidence="10 14" id="KW-0479">Metal-binding</keyword>
<evidence type="ECO:0000256" key="3">
    <source>
        <dbReference type="ARBA" id="ARBA00004065"/>
    </source>
</evidence>
<dbReference type="Pfam" id="PF01351">
    <property type="entry name" value="RNase_HII"/>
    <property type="match status" value="1"/>
</dbReference>
<evidence type="ECO:0000256" key="11">
    <source>
        <dbReference type="ARBA" id="ARBA00022759"/>
    </source>
</evidence>
<keyword evidence="11 14" id="KW-0255">Endonuclease</keyword>
<feature type="domain" description="RNase H type-2" evidence="17">
    <location>
        <begin position="19"/>
        <end position="206"/>
    </location>
</feature>
<evidence type="ECO:0000256" key="1">
    <source>
        <dbReference type="ARBA" id="ARBA00000077"/>
    </source>
</evidence>
<dbReference type="EMBL" id="PVTT01000002">
    <property type="protein sequence ID" value="PRY92805.1"/>
    <property type="molecule type" value="Genomic_DNA"/>
</dbReference>
<evidence type="ECO:0000256" key="4">
    <source>
        <dbReference type="ARBA" id="ARBA00004496"/>
    </source>
</evidence>
<dbReference type="GO" id="GO:0004523">
    <property type="term" value="F:RNA-DNA hybrid ribonuclease activity"/>
    <property type="evidence" value="ECO:0007669"/>
    <property type="project" value="UniProtKB-UniRule"/>
</dbReference>
<dbReference type="Gene3D" id="3.30.420.10">
    <property type="entry name" value="Ribonuclease H-like superfamily/Ribonuclease H"/>
    <property type="match status" value="1"/>
</dbReference>
<dbReference type="GO" id="GO:0003723">
    <property type="term" value="F:RNA binding"/>
    <property type="evidence" value="ECO:0007669"/>
    <property type="project" value="UniProtKB-UniRule"/>
</dbReference>
<reference evidence="18 19" key="1">
    <citation type="submission" date="2018-03" db="EMBL/GenBank/DDBJ databases">
        <title>Genomic Encyclopedia of Archaeal and Bacterial Type Strains, Phase II (KMG-II): from individual species to whole genera.</title>
        <authorList>
            <person name="Goeker M."/>
        </authorList>
    </citation>
    <scope>NUCLEOTIDE SEQUENCE [LARGE SCALE GENOMIC DNA]</scope>
    <source>
        <strain evidence="18 19">DSM 29318</strain>
    </source>
</reference>
<feature type="binding site" evidence="14 15">
    <location>
        <position position="114"/>
    </location>
    <ligand>
        <name>a divalent metal cation</name>
        <dbReference type="ChEBI" id="CHEBI:60240"/>
    </ligand>
</feature>
<keyword evidence="13 14" id="KW-0464">Manganese</keyword>
<dbReference type="NCBIfam" id="NF000595">
    <property type="entry name" value="PRK00015.1-3"/>
    <property type="match status" value="1"/>
</dbReference>
<evidence type="ECO:0000256" key="16">
    <source>
        <dbReference type="RuleBase" id="RU003515"/>
    </source>
</evidence>
<evidence type="ECO:0000313" key="18">
    <source>
        <dbReference type="EMBL" id="PRY92805.1"/>
    </source>
</evidence>
<evidence type="ECO:0000256" key="9">
    <source>
        <dbReference type="ARBA" id="ARBA00022722"/>
    </source>
</evidence>
<feature type="binding site" evidence="14 15">
    <location>
        <position position="25"/>
    </location>
    <ligand>
        <name>a divalent metal cation</name>
        <dbReference type="ChEBI" id="CHEBI:60240"/>
    </ligand>
</feature>
<comment type="similarity">
    <text evidence="5 14 16">Belongs to the RNase HII family.</text>
</comment>
<dbReference type="GO" id="GO:0043137">
    <property type="term" value="P:DNA replication, removal of RNA primer"/>
    <property type="evidence" value="ECO:0007669"/>
    <property type="project" value="TreeGrafter"/>
</dbReference>
<evidence type="ECO:0000256" key="8">
    <source>
        <dbReference type="ARBA" id="ARBA00022490"/>
    </source>
</evidence>
<proteinExistence type="inferred from homology"/>
<evidence type="ECO:0000256" key="7">
    <source>
        <dbReference type="ARBA" id="ARBA00019179"/>
    </source>
</evidence>
<dbReference type="PANTHER" id="PTHR10954:SF18">
    <property type="entry name" value="RIBONUCLEASE HII"/>
    <property type="match status" value="1"/>
</dbReference>
<keyword evidence="12 14" id="KW-0378">Hydrolase</keyword>
<sequence length="206" mass="22034">MRTRPDTALEEAARAEGFLRVAGVDEAGRGPIAGPLVAAAVILDPGAVPDGLDDSKRLSPARRAILREKIERTARWGVGVVDVATIDRVNVLQATFIAMREAMGDLLADLALIDGTMVPPGLNVPARAVVRGDARSASIAAASILAKELRDSMMRALAQQDPRFNWGKNKGYLTPEHRSALAQHGPTQHHRRTFAPVRDMLCPPGG</sequence>
<dbReference type="SUPFAM" id="SSF53098">
    <property type="entry name" value="Ribonuclease H-like"/>
    <property type="match status" value="1"/>
</dbReference>
<keyword evidence="8 14" id="KW-0963">Cytoplasm</keyword>
<evidence type="ECO:0000256" key="15">
    <source>
        <dbReference type="PROSITE-ProRule" id="PRU01319"/>
    </source>
</evidence>
<dbReference type="PROSITE" id="PS51975">
    <property type="entry name" value="RNASE_H_2"/>
    <property type="match status" value="1"/>
</dbReference>